<dbReference type="EMBL" id="JGDB01000007">
    <property type="protein sequence ID" value="EXY93061.1"/>
    <property type="molecule type" value="Genomic_DNA"/>
</dbReference>
<reference evidence="1 3" key="1">
    <citation type="submission" date="2014-02" db="EMBL/GenBank/DDBJ databases">
        <authorList>
            <person name="Sears C."/>
            <person name="Carroll K."/>
            <person name="Sack B.R."/>
            <person name="Qadri F."/>
            <person name="Myers L.L."/>
            <person name="Chung G.-T."/>
            <person name="Escheverria P."/>
            <person name="Fraser C.M."/>
            <person name="Sadzewicz L."/>
            <person name="Shefchek K.A."/>
            <person name="Tallon L."/>
            <person name="Das S.P."/>
            <person name="Daugherty S."/>
            <person name="Mongodin E.F."/>
        </authorList>
    </citation>
    <scope>NUCLEOTIDE SEQUENCE [LARGE SCALE GENOMIC DNA]</scope>
    <source>
        <strain evidence="1">3998T</strain>
        <strain evidence="3">3998T(B)3</strain>
    </source>
</reference>
<gene>
    <name evidence="2" type="ORF">M125_0117</name>
    <name evidence="1" type="ORF">M125_0209</name>
</gene>
<proteinExistence type="predicted"/>
<evidence type="ECO:0000313" key="3">
    <source>
        <dbReference type="Proteomes" id="UP000020773"/>
    </source>
</evidence>
<evidence type="ECO:0000313" key="1">
    <source>
        <dbReference type="EMBL" id="EXY93061.1"/>
    </source>
</evidence>
<evidence type="ECO:0000313" key="2">
    <source>
        <dbReference type="EMBL" id="EXY93153.1"/>
    </source>
</evidence>
<dbReference type="Proteomes" id="UP000020773">
    <property type="component" value="Unassembled WGS sequence"/>
</dbReference>
<dbReference type="AlphaFoldDB" id="A0A015VCJ4"/>
<sequence length="33" mass="3698">VLDNVNNNFFHLFTLKGVPIKSLEKKGKGLLTL</sequence>
<accession>A0A015VCJ4</accession>
<feature type="non-terminal residue" evidence="1">
    <location>
        <position position="1"/>
    </location>
</feature>
<protein>
    <submittedName>
        <fullName evidence="1">Uncharacterized protein</fullName>
    </submittedName>
</protein>
<name>A0A015VCJ4_BACFG</name>
<organism evidence="1 3">
    <name type="scientific">Bacteroides fragilis str. 3998T(B)3</name>
    <dbReference type="NCBI Taxonomy" id="1339316"/>
    <lineage>
        <taxon>Bacteria</taxon>
        <taxon>Pseudomonadati</taxon>
        <taxon>Bacteroidota</taxon>
        <taxon>Bacteroidia</taxon>
        <taxon>Bacteroidales</taxon>
        <taxon>Bacteroidaceae</taxon>
        <taxon>Bacteroides</taxon>
    </lineage>
</organism>
<comment type="caution">
    <text evidence="1">The sequence shown here is derived from an EMBL/GenBank/DDBJ whole genome shotgun (WGS) entry which is preliminary data.</text>
</comment>
<dbReference type="EMBL" id="JGDB01000005">
    <property type="protein sequence ID" value="EXY93153.1"/>
    <property type="molecule type" value="Genomic_DNA"/>
</dbReference>